<evidence type="ECO:0000313" key="7">
    <source>
        <dbReference type="EMBL" id="KAH0563509.1"/>
    </source>
</evidence>
<feature type="domain" description="C2H2-type" evidence="6">
    <location>
        <begin position="702"/>
        <end position="729"/>
    </location>
</feature>
<dbReference type="InterPro" id="IPR013087">
    <property type="entry name" value="Znf_C2H2_type"/>
</dbReference>
<name>A0A9P8RS61_9PEZI</name>
<organism evidence="7 8">
    <name type="scientific">Trichoglossum hirsutum</name>
    <dbReference type="NCBI Taxonomy" id="265104"/>
    <lineage>
        <taxon>Eukaryota</taxon>
        <taxon>Fungi</taxon>
        <taxon>Dikarya</taxon>
        <taxon>Ascomycota</taxon>
        <taxon>Pezizomycotina</taxon>
        <taxon>Geoglossomycetes</taxon>
        <taxon>Geoglossales</taxon>
        <taxon>Geoglossaceae</taxon>
        <taxon>Trichoglossum</taxon>
    </lineage>
</organism>
<evidence type="ECO:0000259" key="6">
    <source>
        <dbReference type="PROSITE" id="PS50157"/>
    </source>
</evidence>
<dbReference type="PANTHER" id="PTHR10039:SF14">
    <property type="entry name" value="NACHT DOMAIN-CONTAINING PROTEIN"/>
    <property type="match status" value="1"/>
</dbReference>
<evidence type="ECO:0000256" key="4">
    <source>
        <dbReference type="ARBA" id="ARBA00022833"/>
    </source>
</evidence>
<feature type="domain" description="C2H2-type" evidence="6">
    <location>
        <begin position="730"/>
        <end position="757"/>
    </location>
</feature>
<dbReference type="PANTHER" id="PTHR10039">
    <property type="entry name" value="AMELOGENIN"/>
    <property type="match status" value="1"/>
</dbReference>
<keyword evidence="8" id="KW-1185">Reference proteome</keyword>
<dbReference type="Pfam" id="PF24883">
    <property type="entry name" value="NPHP3_N"/>
    <property type="match status" value="1"/>
</dbReference>
<dbReference type="GO" id="GO:0008270">
    <property type="term" value="F:zinc ion binding"/>
    <property type="evidence" value="ECO:0007669"/>
    <property type="project" value="UniProtKB-KW"/>
</dbReference>
<evidence type="ECO:0000256" key="3">
    <source>
        <dbReference type="ARBA" id="ARBA00022771"/>
    </source>
</evidence>
<dbReference type="PROSITE" id="PS50157">
    <property type="entry name" value="ZINC_FINGER_C2H2_2"/>
    <property type="match status" value="2"/>
</dbReference>
<dbReference type="AlphaFoldDB" id="A0A9P8RS61"/>
<dbReference type="Pfam" id="PF25438">
    <property type="entry name" value="DUF7896"/>
    <property type="match status" value="1"/>
</dbReference>
<comment type="caution">
    <text evidence="7">The sequence shown here is derived from an EMBL/GenBank/DDBJ whole genome shotgun (WGS) entry which is preliminary data.</text>
</comment>
<dbReference type="SMART" id="SM00355">
    <property type="entry name" value="ZnF_C2H2"/>
    <property type="match status" value="6"/>
</dbReference>
<dbReference type="SUPFAM" id="SSF57667">
    <property type="entry name" value="beta-beta-alpha zinc fingers"/>
    <property type="match status" value="1"/>
</dbReference>
<keyword evidence="3 5" id="KW-0863">Zinc-finger</keyword>
<dbReference type="EMBL" id="JAGHQM010000193">
    <property type="protein sequence ID" value="KAH0563509.1"/>
    <property type="molecule type" value="Genomic_DNA"/>
</dbReference>
<dbReference type="Proteomes" id="UP000750711">
    <property type="component" value="Unassembled WGS sequence"/>
</dbReference>
<gene>
    <name evidence="7" type="ORF">GP486_001930</name>
</gene>
<dbReference type="FunFam" id="3.30.160.60:FF:002343">
    <property type="entry name" value="Zinc finger protein 33A"/>
    <property type="match status" value="1"/>
</dbReference>
<protein>
    <recommendedName>
        <fullName evidence="6">C2H2-type domain-containing protein</fullName>
    </recommendedName>
</protein>
<keyword evidence="1" id="KW-0479">Metal-binding</keyword>
<dbReference type="Gene3D" id="3.40.50.300">
    <property type="entry name" value="P-loop containing nucleotide triphosphate hydrolases"/>
    <property type="match status" value="1"/>
</dbReference>
<dbReference type="InterPro" id="IPR056884">
    <property type="entry name" value="NPHP3-like_N"/>
</dbReference>
<sequence length="987" mass="113204">MRQHKHLIESQASIVEFEEIQKLRKLADVEFQNAKDADLDRRRSKIFQWLSPASSETIQEGCEKIRSEYPGTGQWLLRDDRFQRWFDPRFCTNPLLWLSGIPGAGNFVRLHKCKTVLASLAVEEARKLPNIIVAFFYCKYNDDSRNNFLSVARGVLSQVLNYKRSSDSLLLYVDEKASYSGETVLTSLKLAKELLETVFKSCKKTYIILDGLDECNRDERKEISTWFCQLVDGLPREDMDAIRCLFVSQDDGYARKDFSMLPSIKLTAADNKCDIEAYASVWHQRIQEKFGPLNPKGFHVANIVTARAQGMFLFAKLVILNLYEQTSRKGLIEEMLPERLPRKLDEVYERILDRILDSNTTARQKDATRLLGWLACAKRPLKWYEIQGAVSIDLKNQSVNFEERMHCVNAKDLCASLVEIRSDDSIELVHPTAREYLIRSQHINPTQVEYDLAVLSVSYLSLPEIDKEKEAWETEKALLQGYFSFYEYAVSSWCFHLEAGIPGAITKDLLDQLAEALEVFLDLHWSSPSNTLVASKTLQEKLQPLRESDFYNKLTQAIISTRKQLGRHGQGPSDDEALDIPTITAQYRAVLEKLSSASSDPEMKSTLKKFYGPNWFKCPRINCQYFYKGFYIEEHREQHVARHERAFLCFFEGCPTTTFGCATSKELEDHMSDYHGIDVPDSLEFPKVPAVTKTNQKHPSTFQCTVCPKKFTRNHNLQAHLRMHTNEKPFVCGECGLSFARSNDSKRHQRAHSGEKTFICKGPLVGGGEWGCGLRFPRADKLAAHHRSAVGVRCIKPFLEEEAEIKKKHYEEQKASRDEVAGTDENLLPELRLLETPEPEHPQPGLPASTAFNLSGSVRLPYVRPVHPRVYCDRCDEYPDGFRGGRELRRHIERKHSTLAMAWVCIEPRNGLSGLVPLVPLSSCKSCRNGKKYFAYYNAAAHLRRTHFNPKIKRKGASNRWEKSGKEVTMPELRQWMVDVSEDKTRH</sequence>
<evidence type="ECO:0000313" key="8">
    <source>
        <dbReference type="Proteomes" id="UP000750711"/>
    </source>
</evidence>
<dbReference type="PROSITE" id="PS00028">
    <property type="entry name" value="ZINC_FINGER_C2H2_1"/>
    <property type="match status" value="2"/>
</dbReference>
<evidence type="ECO:0000256" key="5">
    <source>
        <dbReference type="PROSITE-ProRule" id="PRU00042"/>
    </source>
</evidence>
<keyword evidence="2" id="KW-0677">Repeat</keyword>
<evidence type="ECO:0000256" key="1">
    <source>
        <dbReference type="ARBA" id="ARBA00022723"/>
    </source>
</evidence>
<dbReference type="InterPro" id="IPR036236">
    <property type="entry name" value="Znf_C2H2_sf"/>
</dbReference>
<reference evidence="7" key="1">
    <citation type="submission" date="2021-03" db="EMBL/GenBank/DDBJ databases">
        <title>Comparative genomics and phylogenomic investigation of the class Geoglossomycetes provide insights into ecological specialization and systematics.</title>
        <authorList>
            <person name="Melie T."/>
            <person name="Pirro S."/>
            <person name="Miller A.N."/>
            <person name="Quandt A."/>
        </authorList>
    </citation>
    <scope>NUCLEOTIDE SEQUENCE</scope>
    <source>
        <strain evidence="7">CAQ_001_2017</strain>
    </source>
</reference>
<dbReference type="Pfam" id="PF22939">
    <property type="entry name" value="WHD_GPIID"/>
    <property type="match status" value="1"/>
</dbReference>
<dbReference type="Pfam" id="PF00096">
    <property type="entry name" value="zf-C2H2"/>
    <property type="match status" value="2"/>
</dbReference>
<dbReference type="InterPro" id="IPR057218">
    <property type="entry name" value="DUF7896"/>
</dbReference>
<keyword evidence="4" id="KW-0862">Zinc</keyword>
<dbReference type="InterPro" id="IPR027417">
    <property type="entry name" value="P-loop_NTPase"/>
</dbReference>
<accession>A0A9P8RS61</accession>
<dbReference type="Gene3D" id="3.30.160.60">
    <property type="entry name" value="Classic Zinc Finger"/>
    <property type="match status" value="2"/>
</dbReference>
<evidence type="ECO:0000256" key="2">
    <source>
        <dbReference type="ARBA" id="ARBA00022737"/>
    </source>
</evidence>
<dbReference type="InterPro" id="IPR054471">
    <property type="entry name" value="GPIID_WHD"/>
</dbReference>
<proteinExistence type="predicted"/>